<dbReference type="InterPro" id="IPR004360">
    <property type="entry name" value="Glyas_Fos-R_dOase_dom"/>
</dbReference>
<evidence type="ECO:0000313" key="4">
    <source>
        <dbReference type="Proteomes" id="UP000198596"/>
    </source>
</evidence>
<evidence type="ECO:0000313" key="3">
    <source>
        <dbReference type="EMBL" id="SFF41051.1"/>
    </source>
</evidence>
<dbReference type="STRING" id="935223.SAMN04488131_12026"/>
<proteinExistence type="predicted"/>
<feature type="domain" description="VOC" evidence="2">
    <location>
        <begin position="25"/>
        <end position="148"/>
    </location>
</feature>
<dbReference type="AlphaFoldDB" id="A0A1I2IKK4"/>
<evidence type="ECO:0000259" key="2">
    <source>
        <dbReference type="PROSITE" id="PS51819"/>
    </source>
</evidence>
<dbReference type="InterPro" id="IPR037478">
    <property type="entry name" value="YwkD-like_dom"/>
</dbReference>
<sequence>MLLHKIPKQIYLKQLILHNILQLNKIHHIAVICSDYQKSKTFYTRILGLTIIQEIYLEERRSYKLDLALDDEYVIELFSFPNPPKRPSFPEAAGMRHLTFEVNDIQKTRDHLVNQNITAEAVRIDEFTQKSFFFIKDPDELPIKFYEKKSFLFTKK</sequence>
<dbReference type="InterPro" id="IPR051332">
    <property type="entry name" value="Fosfomycin_Res_Enzymes"/>
</dbReference>
<name>A0A1I2IKK4_9FLAO</name>
<dbReference type="Gene3D" id="3.10.180.10">
    <property type="entry name" value="2,3-Dihydroxybiphenyl 1,2-Dioxygenase, domain 1"/>
    <property type="match status" value="1"/>
</dbReference>
<keyword evidence="4" id="KW-1185">Reference proteome</keyword>
<reference evidence="4" key="1">
    <citation type="submission" date="2016-10" db="EMBL/GenBank/DDBJ databases">
        <authorList>
            <person name="Varghese N."/>
            <person name="Submissions S."/>
        </authorList>
    </citation>
    <scope>NUCLEOTIDE SEQUENCE [LARGE SCALE GENOMIC DNA]</scope>
    <source>
        <strain evidence="4">CGMCC 1.9227</strain>
    </source>
</reference>
<dbReference type="Proteomes" id="UP000198596">
    <property type="component" value="Unassembled WGS sequence"/>
</dbReference>
<organism evidence="3 4">
    <name type="scientific">Flavobacterium xueshanense</name>
    <dbReference type="NCBI Taxonomy" id="935223"/>
    <lineage>
        <taxon>Bacteria</taxon>
        <taxon>Pseudomonadati</taxon>
        <taxon>Bacteroidota</taxon>
        <taxon>Flavobacteriia</taxon>
        <taxon>Flavobacteriales</taxon>
        <taxon>Flavobacteriaceae</taxon>
        <taxon>Flavobacterium</taxon>
    </lineage>
</organism>
<dbReference type="InterPro" id="IPR029068">
    <property type="entry name" value="Glyas_Bleomycin-R_OHBP_Dase"/>
</dbReference>
<dbReference type="Pfam" id="PF00903">
    <property type="entry name" value="Glyoxalase"/>
    <property type="match status" value="1"/>
</dbReference>
<dbReference type="GO" id="GO:0046872">
    <property type="term" value="F:metal ion binding"/>
    <property type="evidence" value="ECO:0007669"/>
    <property type="project" value="UniProtKB-KW"/>
</dbReference>
<evidence type="ECO:0000256" key="1">
    <source>
        <dbReference type="ARBA" id="ARBA00022723"/>
    </source>
</evidence>
<dbReference type="PANTHER" id="PTHR36113">
    <property type="entry name" value="LYASE, PUTATIVE-RELATED-RELATED"/>
    <property type="match status" value="1"/>
</dbReference>
<keyword evidence="1" id="KW-0479">Metal-binding</keyword>
<dbReference type="PROSITE" id="PS51819">
    <property type="entry name" value="VOC"/>
    <property type="match status" value="1"/>
</dbReference>
<dbReference type="PANTHER" id="PTHR36113:SF6">
    <property type="entry name" value="FOSFOMYCIN RESISTANCE PROTEIN FOSX"/>
    <property type="match status" value="1"/>
</dbReference>
<dbReference type="EMBL" id="FONQ01000020">
    <property type="protein sequence ID" value="SFF41051.1"/>
    <property type="molecule type" value="Genomic_DNA"/>
</dbReference>
<dbReference type="NCBIfam" id="NF008551">
    <property type="entry name" value="PRK11478.1"/>
    <property type="match status" value="1"/>
</dbReference>
<gene>
    <name evidence="3" type="ORF">SAMN04488131_12026</name>
</gene>
<dbReference type="InterPro" id="IPR037523">
    <property type="entry name" value="VOC_core"/>
</dbReference>
<accession>A0A1I2IKK4</accession>
<protein>
    <submittedName>
        <fullName evidence="3">Glyoxylase I family protein</fullName>
    </submittedName>
</protein>
<dbReference type="SUPFAM" id="SSF54593">
    <property type="entry name" value="Glyoxalase/Bleomycin resistance protein/Dihydroxybiphenyl dioxygenase"/>
    <property type="match status" value="1"/>
</dbReference>
<dbReference type="CDD" id="cd08352">
    <property type="entry name" value="VOC_Bs_YwkD_like"/>
    <property type="match status" value="1"/>
</dbReference>